<dbReference type="InterPro" id="IPR002893">
    <property type="entry name" value="Znf_MYND"/>
</dbReference>
<organism evidence="7">
    <name type="scientific">Cladocopium goreaui</name>
    <dbReference type="NCBI Taxonomy" id="2562237"/>
    <lineage>
        <taxon>Eukaryota</taxon>
        <taxon>Sar</taxon>
        <taxon>Alveolata</taxon>
        <taxon>Dinophyceae</taxon>
        <taxon>Suessiales</taxon>
        <taxon>Symbiodiniaceae</taxon>
        <taxon>Cladocopium</taxon>
    </lineage>
</organism>
<feature type="compositionally biased region" description="Basic and acidic residues" evidence="5">
    <location>
        <begin position="168"/>
        <end position="190"/>
    </location>
</feature>
<evidence type="ECO:0000256" key="4">
    <source>
        <dbReference type="PROSITE-ProRule" id="PRU00134"/>
    </source>
</evidence>
<feature type="region of interest" description="Disordered" evidence="5">
    <location>
        <begin position="168"/>
        <end position="211"/>
    </location>
</feature>
<dbReference type="PROSITE" id="PS50865">
    <property type="entry name" value="ZF_MYND_2"/>
    <property type="match status" value="1"/>
</dbReference>
<dbReference type="Gene3D" id="6.10.140.2220">
    <property type="match status" value="1"/>
</dbReference>
<dbReference type="Gene3D" id="3.40.50.620">
    <property type="entry name" value="HUPs"/>
    <property type="match status" value="1"/>
</dbReference>
<keyword evidence="2 4" id="KW-0863">Zinc-finger</keyword>
<keyword evidence="9" id="KW-1185">Reference proteome</keyword>
<dbReference type="EMBL" id="CAMXCT010000469">
    <property type="protein sequence ID" value="CAI3979253.1"/>
    <property type="molecule type" value="Genomic_DNA"/>
</dbReference>
<gene>
    <name evidence="7" type="ORF">C1SCF055_LOCUS7219</name>
</gene>
<dbReference type="AlphaFoldDB" id="A0A9P1BVQ9"/>
<dbReference type="InterPro" id="IPR014729">
    <property type="entry name" value="Rossmann-like_a/b/a_fold"/>
</dbReference>
<evidence type="ECO:0000256" key="2">
    <source>
        <dbReference type="ARBA" id="ARBA00022771"/>
    </source>
</evidence>
<feature type="region of interest" description="Disordered" evidence="5">
    <location>
        <begin position="74"/>
        <end position="98"/>
    </location>
</feature>
<dbReference type="EMBL" id="CAMXCT030000469">
    <property type="protein sequence ID" value="CAL4766565.1"/>
    <property type="molecule type" value="Genomic_DNA"/>
</dbReference>
<evidence type="ECO:0000313" key="8">
    <source>
        <dbReference type="EMBL" id="CAL1132628.1"/>
    </source>
</evidence>
<feature type="domain" description="MYND-type" evidence="6">
    <location>
        <begin position="497"/>
        <end position="522"/>
    </location>
</feature>
<comment type="caution">
    <text evidence="7">The sequence shown here is derived from an EMBL/GenBank/DDBJ whole genome shotgun (WGS) entry which is preliminary data.</text>
</comment>
<reference evidence="7" key="1">
    <citation type="submission" date="2022-10" db="EMBL/GenBank/DDBJ databases">
        <authorList>
            <person name="Chen Y."/>
            <person name="Dougan E. K."/>
            <person name="Chan C."/>
            <person name="Rhodes N."/>
            <person name="Thang M."/>
        </authorList>
    </citation>
    <scope>NUCLEOTIDE SEQUENCE</scope>
</reference>
<dbReference type="Proteomes" id="UP001152797">
    <property type="component" value="Unassembled WGS sequence"/>
</dbReference>
<accession>A0A9P1BVQ9</accession>
<feature type="compositionally biased region" description="Basic residues" evidence="5">
    <location>
        <begin position="191"/>
        <end position="203"/>
    </location>
</feature>
<dbReference type="SUPFAM" id="SSF144232">
    <property type="entry name" value="HIT/MYND zinc finger-like"/>
    <property type="match status" value="1"/>
</dbReference>
<dbReference type="GO" id="GO:0008270">
    <property type="term" value="F:zinc ion binding"/>
    <property type="evidence" value="ECO:0007669"/>
    <property type="project" value="UniProtKB-KW"/>
</dbReference>
<dbReference type="EMBL" id="CAMXCT020000469">
    <property type="protein sequence ID" value="CAL1132628.1"/>
    <property type="molecule type" value="Genomic_DNA"/>
</dbReference>
<reference evidence="8" key="2">
    <citation type="submission" date="2024-04" db="EMBL/GenBank/DDBJ databases">
        <authorList>
            <person name="Chen Y."/>
            <person name="Shah S."/>
            <person name="Dougan E. K."/>
            <person name="Thang M."/>
            <person name="Chan C."/>
        </authorList>
    </citation>
    <scope>NUCLEOTIDE SEQUENCE [LARGE SCALE GENOMIC DNA]</scope>
</reference>
<sequence length="847" mass="94520">MQLHEAKVHRLSVECRTCPGRARSSADPRMLRRVRGLYPADPYVEHARFTTERSDGDPVCGEVWRLWQMQRHGQHHVASGAGSRSPSERQRRGSKRCDSADRRLLGANLSRCREDGCGAAEDPPSGVFTNRTLPSHSRGRAFAPLADQRWVANTLSYIKELDTIATKRSDVTGKPSNKEGKPDSQADPKKAPKKTARPWKKKNQGGSDAGGAREVKCIAVRSLPFAIERQPACAQLTMMVAVWLDPEPARPGKERWQNETMQASGLGAANLPEARIDMCDLLVQEPPLRGRAGPRLERRETDGVGSLRRDLGRELGTSVELFRTLRELLGGPGGGKLTWAVGADVFEGMRHWADKARECLQPGETCDALLLFTREGWTCNRLMTAAQENTVAEAKMFSLTLSCWSCSLPRQITQIFRVSIIPMPEHLLAVSSHQARHALAQEFAAPEPHKWGGWGARKAESWVVGLVTLDHRRERHPRFPTGKRQLDRLDRVAQNLCGRCEVTKYCRPECQRAHWRVHKAVCGLEALSHPSVPSSVTGGRSQMHLPLGPGLKALQSLSQQLVAEDHFEAQAEGEAAEAARKLPQLNAMLLAEVWDLEDLQRLQATLASIRQQWRAPPECTLLCIYVAAEELRDQAQKLLDDFQEAIEAPGPRLAYAEGLARAVLCKVHQVMLGAPSCSGQQLRHMLSKVPEGDNSWILFTSAGGIWHPGRTGLFRNFTRQVPGPEKCLATVAPLIVRPVQAVPTLKSAVEVNRRLQLPDGDLEVMQEAKDCVQYCVRRALLADFLEMWSDTEFTDETQCMDQLWAFLVNDQQEKCYEIAVKQLYDGSSGSTPLWMYYAPWQRLRGSH</sequence>
<keyword evidence="3" id="KW-0862">Zinc</keyword>
<keyword evidence="1" id="KW-0479">Metal-binding</keyword>
<evidence type="ECO:0000256" key="5">
    <source>
        <dbReference type="SAM" id="MobiDB-lite"/>
    </source>
</evidence>
<evidence type="ECO:0000313" key="9">
    <source>
        <dbReference type="Proteomes" id="UP001152797"/>
    </source>
</evidence>
<protein>
    <recommendedName>
        <fullName evidence="6">MYND-type domain-containing protein</fullName>
    </recommendedName>
</protein>
<evidence type="ECO:0000256" key="1">
    <source>
        <dbReference type="ARBA" id="ARBA00022723"/>
    </source>
</evidence>
<dbReference type="Pfam" id="PF01753">
    <property type="entry name" value="zf-MYND"/>
    <property type="match status" value="1"/>
</dbReference>
<evidence type="ECO:0000313" key="7">
    <source>
        <dbReference type="EMBL" id="CAI3979253.1"/>
    </source>
</evidence>
<evidence type="ECO:0000256" key="3">
    <source>
        <dbReference type="ARBA" id="ARBA00022833"/>
    </source>
</evidence>
<feature type="region of interest" description="Disordered" evidence="5">
    <location>
        <begin position="115"/>
        <end position="134"/>
    </location>
</feature>
<name>A0A9P1BVQ9_9DINO</name>
<evidence type="ECO:0000259" key="6">
    <source>
        <dbReference type="PROSITE" id="PS50865"/>
    </source>
</evidence>
<feature type="compositionally biased region" description="Basic and acidic residues" evidence="5">
    <location>
        <begin position="86"/>
        <end position="98"/>
    </location>
</feature>
<dbReference type="OrthoDB" id="416994at2759"/>
<proteinExistence type="predicted"/>